<dbReference type="Proteomes" id="UP001307889">
    <property type="component" value="Chromosome 10"/>
</dbReference>
<reference evidence="1 2" key="1">
    <citation type="submission" date="2023-09" db="EMBL/GenBank/DDBJ databases">
        <title>Nesidiocoris tenuis whole genome shotgun sequence.</title>
        <authorList>
            <person name="Shibata T."/>
            <person name="Shimoda M."/>
            <person name="Kobayashi T."/>
            <person name="Uehara T."/>
        </authorList>
    </citation>
    <scope>NUCLEOTIDE SEQUENCE [LARGE SCALE GENOMIC DNA]</scope>
    <source>
        <strain evidence="1 2">Japan</strain>
    </source>
</reference>
<name>A0ABN7B8W3_9HEMI</name>
<evidence type="ECO:0000313" key="1">
    <source>
        <dbReference type="EMBL" id="BES99645.1"/>
    </source>
</evidence>
<gene>
    <name evidence="1" type="ORF">NTJ_12463</name>
</gene>
<organism evidence="1 2">
    <name type="scientific">Nesidiocoris tenuis</name>
    <dbReference type="NCBI Taxonomy" id="355587"/>
    <lineage>
        <taxon>Eukaryota</taxon>
        <taxon>Metazoa</taxon>
        <taxon>Ecdysozoa</taxon>
        <taxon>Arthropoda</taxon>
        <taxon>Hexapoda</taxon>
        <taxon>Insecta</taxon>
        <taxon>Pterygota</taxon>
        <taxon>Neoptera</taxon>
        <taxon>Paraneoptera</taxon>
        <taxon>Hemiptera</taxon>
        <taxon>Heteroptera</taxon>
        <taxon>Panheteroptera</taxon>
        <taxon>Cimicomorpha</taxon>
        <taxon>Miridae</taxon>
        <taxon>Dicyphina</taxon>
        <taxon>Nesidiocoris</taxon>
    </lineage>
</organism>
<protein>
    <submittedName>
        <fullName evidence="1">Uncharacterized protein</fullName>
    </submittedName>
</protein>
<accession>A0ABN7B8W3</accession>
<proteinExistence type="predicted"/>
<dbReference type="EMBL" id="AP028918">
    <property type="protein sequence ID" value="BES99645.1"/>
    <property type="molecule type" value="Genomic_DNA"/>
</dbReference>
<evidence type="ECO:0000313" key="2">
    <source>
        <dbReference type="Proteomes" id="UP001307889"/>
    </source>
</evidence>
<sequence>MPDRIASCVLLDNCRPRFDLNYDYGPNYESHRAKPPIRQGFLAIGEEMYQTRQERVPKDRRGHSDRFLHYGIHRILRQTHPHPDQQHHCRLMIPDIDYEVIRCFLNYSQPFSI</sequence>
<keyword evidence="2" id="KW-1185">Reference proteome</keyword>